<dbReference type="PROSITE" id="PS50234">
    <property type="entry name" value="VWFA"/>
    <property type="match status" value="1"/>
</dbReference>
<protein>
    <recommendedName>
        <fullName evidence="2">VWFA domain-containing protein</fullName>
    </recommendedName>
</protein>
<reference evidence="4" key="3">
    <citation type="journal article" date="2018" name="Mol. Plant Microbe Interact.">
        <title>Genome sequence resources for the wheat stripe rust pathogen (Puccinia striiformis f. sp. tritici) and the barley stripe rust pathogen (Puccinia striiformis f. sp. hordei).</title>
        <authorList>
            <person name="Xia C."/>
            <person name="Wang M."/>
            <person name="Yin C."/>
            <person name="Cornejo O.E."/>
            <person name="Hulbert S.H."/>
            <person name="Chen X."/>
        </authorList>
    </citation>
    <scope>NUCLEOTIDE SEQUENCE [LARGE SCALE GENOMIC DNA]</scope>
    <source>
        <strain evidence="4">93TX-2</strain>
    </source>
</reference>
<comment type="caution">
    <text evidence="3">The sequence shown here is derived from an EMBL/GenBank/DDBJ whole genome shotgun (WGS) entry which is preliminary data.</text>
</comment>
<proteinExistence type="predicted"/>
<dbReference type="EMBL" id="PKSM01000245">
    <property type="protein sequence ID" value="POW00712.1"/>
    <property type="molecule type" value="Genomic_DNA"/>
</dbReference>
<dbReference type="InterPro" id="IPR002035">
    <property type="entry name" value="VWF_A"/>
</dbReference>
<dbReference type="OrthoDB" id="2142040at2759"/>
<feature type="non-terminal residue" evidence="3">
    <location>
        <position position="398"/>
    </location>
</feature>
<dbReference type="Proteomes" id="UP000238274">
    <property type="component" value="Unassembled WGS sequence"/>
</dbReference>
<dbReference type="VEuPathDB" id="FungiDB:PSHT_12872"/>
<feature type="domain" description="VWFA" evidence="2">
    <location>
        <begin position="156"/>
        <end position="374"/>
    </location>
</feature>
<organism evidence="3 4">
    <name type="scientific">Puccinia striiformis</name>
    <dbReference type="NCBI Taxonomy" id="27350"/>
    <lineage>
        <taxon>Eukaryota</taxon>
        <taxon>Fungi</taxon>
        <taxon>Dikarya</taxon>
        <taxon>Basidiomycota</taxon>
        <taxon>Pucciniomycotina</taxon>
        <taxon>Pucciniomycetes</taxon>
        <taxon>Pucciniales</taxon>
        <taxon>Pucciniaceae</taxon>
        <taxon>Puccinia</taxon>
    </lineage>
</organism>
<feature type="region of interest" description="Disordered" evidence="1">
    <location>
        <begin position="20"/>
        <end position="50"/>
    </location>
</feature>
<reference evidence="3 4" key="1">
    <citation type="submission" date="2017-12" db="EMBL/GenBank/DDBJ databases">
        <title>Gene loss provides genomic basis for host adaptation in cereal stripe rust fungi.</title>
        <authorList>
            <person name="Xia C."/>
        </authorList>
    </citation>
    <scope>NUCLEOTIDE SEQUENCE [LARGE SCALE GENOMIC DNA]</scope>
    <source>
        <strain evidence="3 4">93TX-2</strain>
    </source>
</reference>
<sequence>MPQGTARAISNFVFLPGGTQPVSTQANFDRKSNSASSPRRSQDDNLNRTTRKISKKTTLSSRTSLDNLLLDGCNSARNCINSLGYLNLPQPILNGINQISSPLNRNYNLASGTTNVRPASQLNQRPARISGSHNSPARLTSPTKKQSLLAALSKYHTIFLVDDSASMSVHGLWKEARDALSAAAATASPPPRYYRLTTAEIFSQIDLSILPLISCADGIDIYFLNTNKHLRHARTPQAVNQLFSEVQPNGACTPVEVRIEALVSYHLDQVVSLRAQGLPRIKPLNLVVITDGVTDDPETLVHNIINIVDRLEDGQFPLNEVGIQFIQVGFSSEATKLLRTLDNDLKKTYGVKRDIVDTTPYKGQLTGEFVLKCLLGGINRTRWETDMKDDVSSGEIEN</sequence>
<gene>
    <name evidence="3" type="ORF">PSHT_12872</name>
</gene>
<evidence type="ECO:0000259" key="2">
    <source>
        <dbReference type="PROSITE" id="PS50234"/>
    </source>
</evidence>
<keyword evidence="4" id="KW-1185">Reference proteome</keyword>
<feature type="region of interest" description="Disordered" evidence="1">
    <location>
        <begin position="111"/>
        <end position="142"/>
    </location>
</feature>
<dbReference type="VEuPathDB" id="FungiDB:PSTT_16128"/>
<evidence type="ECO:0000256" key="1">
    <source>
        <dbReference type="SAM" id="MobiDB-lite"/>
    </source>
</evidence>
<dbReference type="PANTHER" id="PTHR34706">
    <property type="entry name" value="SLR1338 PROTEIN"/>
    <property type="match status" value="1"/>
</dbReference>
<evidence type="ECO:0000313" key="4">
    <source>
        <dbReference type="Proteomes" id="UP000238274"/>
    </source>
</evidence>
<dbReference type="PANTHER" id="PTHR34706:SF1">
    <property type="entry name" value="VWFA DOMAIN-CONTAINING PROTEIN"/>
    <property type="match status" value="1"/>
</dbReference>
<accession>A0A2S4UTW4</accession>
<reference evidence="4" key="2">
    <citation type="journal article" date="2018" name="BMC Genomics">
        <title>Genomic insights into host adaptation between the wheat stripe rust pathogen (Puccinia striiformis f. sp. tritici) and the barley stripe rust pathogen (Puccinia striiformis f. sp. hordei).</title>
        <authorList>
            <person name="Xia C."/>
            <person name="Wang M."/>
            <person name="Yin C."/>
            <person name="Cornejo O.E."/>
            <person name="Hulbert S.H."/>
            <person name="Chen X."/>
        </authorList>
    </citation>
    <scope>NUCLEOTIDE SEQUENCE [LARGE SCALE GENOMIC DNA]</scope>
    <source>
        <strain evidence="4">93TX-2</strain>
    </source>
</reference>
<dbReference type="InterPro" id="IPR036465">
    <property type="entry name" value="vWFA_dom_sf"/>
</dbReference>
<feature type="compositionally biased region" description="Polar residues" evidence="1">
    <location>
        <begin position="111"/>
        <end position="124"/>
    </location>
</feature>
<feature type="compositionally biased region" description="Polar residues" evidence="1">
    <location>
        <begin position="131"/>
        <end position="142"/>
    </location>
</feature>
<dbReference type="SUPFAM" id="SSF53300">
    <property type="entry name" value="vWA-like"/>
    <property type="match status" value="1"/>
</dbReference>
<name>A0A2S4UTW4_9BASI</name>
<feature type="compositionally biased region" description="Polar residues" evidence="1">
    <location>
        <begin position="20"/>
        <end position="39"/>
    </location>
</feature>
<evidence type="ECO:0000313" key="3">
    <source>
        <dbReference type="EMBL" id="POW00712.1"/>
    </source>
</evidence>
<dbReference type="AlphaFoldDB" id="A0A2S4UTW4"/>